<organism evidence="11 12">
    <name type="scientific">Mesomycoplasma flocculare ATCC 27399</name>
    <dbReference type="NCBI Taxonomy" id="743971"/>
    <lineage>
        <taxon>Bacteria</taxon>
        <taxon>Bacillati</taxon>
        <taxon>Mycoplasmatota</taxon>
        <taxon>Mycoplasmoidales</taxon>
        <taxon>Metamycoplasmataceae</taxon>
        <taxon>Mesomycoplasma</taxon>
    </lineage>
</organism>
<keyword evidence="9" id="KW-1003">Cell membrane</keyword>
<dbReference type="InterPro" id="IPR006667">
    <property type="entry name" value="SLC41_membr_dom"/>
</dbReference>
<dbReference type="Pfam" id="PF01769">
    <property type="entry name" value="MgtE"/>
    <property type="match status" value="1"/>
</dbReference>
<evidence type="ECO:0000256" key="9">
    <source>
        <dbReference type="RuleBase" id="RU362011"/>
    </source>
</evidence>
<accession>A0A0A8E678</accession>
<keyword evidence="9" id="KW-0479">Metal-binding</keyword>
<evidence type="ECO:0000259" key="10">
    <source>
        <dbReference type="PROSITE" id="PS51371"/>
    </source>
</evidence>
<feature type="transmembrane region" description="Helical" evidence="9">
    <location>
        <begin position="419"/>
        <end position="442"/>
    </location>
</feature>
<dbReference type="InterPro" id="IPR036739">
    <property type="entry name" value="SLC41_membr_dom_sf"/>
</dbReference>
<comment type="similarity">
    <text evidence="2 9">Belongs to the SLC41A transporter family.</text>
</comment>
<evidence type="ECO:0000256" key="4">
    <source>
        <dbReference type="ARBA" id="ARBA00022692"/>
    </source>
</evidence>
<comment type="function">
    <text evidence="9">Acts as a magnesium transporter.</text>
</comment>
<name>A0A0A8E678_MESFC</name>
<feature type="domain" description="CBS" evidence="10">
    <location>
        <begin position="200"/>
        <end position="258"/>
    </location>
</feature>
<dbReference type="GO" id="GO:0015095">
    <property type="term" value="F:magnesium ion transmembrane transporter activity"/>
    <property type="evidence" value="ECO:0007669"/>
    <property type="project" value="UniProtKB-UniRule"/>
</dbReference>
<feature type="transmembrane region" description="Helical" evidence="9">
    <location>
        <begin position="315"/>
        <end position="335"/>
    </location>
</feature>
<dbReference type="Pfam" id="PF00571">
    <property type="entry name" value="CBS"/>
    <property type="match status" value="2"/>
</dbReference>
<keyword evidence="8" id="KW-0129">CBS domain</keyword>
<gene>
    <name evidence="11" type="primary">mgtE</name>
    <name evidence="11" type="ORF">MYF_00995</name>
</gene>
<dbReference type="KEGG" id="mfq:MYF_00995"/>
<keyword evidence="6 9" id="KW-1133">Transmembrane helix</keyword>
<evidence type="ECO:0000256" key="7">
    <source>
        <dbReference type="ARBA" id="ARBA00023136"/>
    </source>
</evidence>
<feature type="transmembrane region" description="Helical" evidence="9">
    <location>
        <begin position="375"/>
        <end position="399"/>
    </location>
</feature>
<evidence type="ECO:0000256" key="5">
    <source>
        <dbReference type="ARBA" id="ARBA00022842"/>
    </source>
</evidence>
<dbReference type="AlphaFoldDB" id="A0A0A8E678"/>
<comment type="subunit">
    <text evidence="9">Homodimer.</text>
</comment>
<keyword evidence="5 9" id="KW-0460">Magnesium</keyword>
<dbReference type="HOGENOM" id="CLU_037408_2_2_14"/>
<protein>
    <recommendedName>
        <fullName evidence="9">Magnesium transporter MgtE</fullName>
    </recommendedName>
</protein>
<dbReference type="EMBL" id="CP007585">
    <property type="protein sequence ID" value="AJC49745.1"/>
    <property type="molecule type" value="Genomic_DNA"/>
</dbReference>
<feature type="transmembrane region" description="Helical" evidence="9">
    <location>
        <begin position="463"/>
        <end position="486"/>
    </location>
</feature>
<keyword evidence="4 9" id="KW-0812">Transmembrane</keyword>
<dbReference type="InterPro" id="IPR046342">
    <property type="entry name" value="CBS_dom_sf"/>
</dbReference>
<dbReference type="Gene3D" id="3.10.580.10">
    <property type="entry name" value="CBS-domain"/>
    <property type="match status" value="1"/>
</dbReference>
<sequence length="487" mass="54771">MLDLQTKNSLLVELVNGKKINQVRNYTKQKPLSEIAEEVSQFNQFQRILFFRMLDTATAGEIFTYFSPEIQTKLVKSLPNEMISKLLDELYVDEIVELLDEVPDNVAKRILRNIDTDTRKQVNQLLQYSDDQIGSFMSVDIVYLSNEFTCMQALEKIRQYKDISELVHYYYVVDKQKRIIGATTLEDIVFSDPQLKIDKIIFQVPFLVTTDKKEHAAEVFAKNDFSVLPVVNTAQRLIGMVTSDNIIDIVKEKATSDIYKLAGILPQEVDDSYIKTSLKKLVKSRIFWLIILMFGSSLSQFIIQEFTNAISQNNTIKSIGLSSFITTIVSMIPVISGSAGNAGSQSATTIVRAISLKEVSRTNFISKVLLKEVSVGFVIGTILMVLNFLRLVVYFTLTGDIQNGKILENSISNLTVRDYILLISFASSLSLLFVIIFSKILGTLIPMLAKRIKRDPAVMSAPILATVTDSVATLIFFGITIVVFLII</sequence>
<dbReference type="CDD" id="cd04606">
    <property type="entry name" value="CBS_pair_Mg_transporter"/>
    <property type="match status" value="1"/>
</dbReference>
<dbReference type="SUPFAM" id="SSF161093">
    <property type="entry name" value="MgtE membrane domain-like"/>
    <property type="match status" value="1"/>
</dbReference>
<proteinExistence type="inferred from homology"/>
<dbReference type="PANTHER" id="PTHR43773">
    <property type="entry name" value="MAGNESIUM TRANSPORTER MGTE"/>
    <property type="match status" value="1"/>
</dbReference>
<reference evidence="11 12" key="1">
    <citation type="journal article" date="2015" name="Genome Announc.">
        <title>Complete Genome Sequence of Mycoplasma flocculare Strain Ms42T (ATCC 27399T).</title>
        <authorList>
            <person name="Calcutt M.J."/>
            <person name="Foecking M.F."/>
            <person name="Heidari M.B."/>
            <person name="McIntosh M.A."/>
        </authorList>
    </citation>
    <scope>NUCLEOTIDE SEQUENCE [LARGE SCALE GENOMIC DNA]</scope>
    <source>
        <strain evidence="12">ATCC 27399</strain>
    </source>
</reference>
<evidence type="ECO:0000256" key="6">
    <source>
        <dbReference type="ARBA" id="ARBA00022989"/>
    </source>
</evidence>
<dbReference type="PANTHER" id="PTHR43773:SF1">
    <property type="entry name" value="MAGNESIUM TRANSPORTER MGTE"/>
    <property type="match status" value="1"/>
</dbReference>
<dbReference type="SMART" id="SM00116">
    <property type="entry name" value="CBS"/>
    <property type="match status" value="2"/>
</dbReference>
<keyword evidence="3 9" id="KW-0813">Transport</keyword>
<evidence type="ECO:0000313" key="12">
    <source>
        <dbReference type="Proteomes" id="UP000031129"/>
    </source>
</evidence>
<dbReference type="SUPFAM" id="SSF158791">
    <property type="entry name" value="MgtE N-terminal domain-like"/>
    <property type="match status" value="1"/>
</dbReference>
<dbReference type="Gene3D" id="1.10.357.20">
    <property type="entry name" value="SLC41 divalent cation transporters, integral membrane domain"/>
    <property type="match status" value="1"/>
</dbReference>
<dbReference type="STRING" id="743971.MYF_00995"/>
<dbReference type="SUPFAM" id="SSF54631">
    <property type="entry name" value="CBS-domain pair"/>
    <property type="match status" value="1"/>
</dbReference>
<dbReference type="SMART" id="SM00924">
    <property type="entry name" value="MgtE_N"/>
    <property type="match status" value="1"/>
</dbReference>
<dbReference type="InterPro" id="IPR006668">
    <property type="entry name" value="Mg_transptr_MgtE_intracell_dom"/>
</dbReference>
<dbReference type="InterPro" id="IPR006669">
    <property type="entry name" value="MgtE_transporter"/>
</dbReference>
<dbReference type="Gene3D" id="1.25.60.10">
    <property type="entry name" value="MgtE N-terminal domain-like"/>
    <property type="match status" value="1"/>
</dbReference>
<feature type="transmembrane region" description="Helical" evidence="9">
    <location>
        <begin position="286"/>
        <end position="303"/>
    </location>
</feature>
<evidence type="ECO:0000313" key="11">
    <source>
        <dbReference type="EMBL" id="AJC49745.1"/>
    </source>
</evidence>
<evidence type="ECO:0000256" key="1">
    <source>
        <dbReference type="ARBA" id="ARBA00004141"/>
    </source>
</evidence>
<comment type="subcellular location">
    <subcellularLocation>
        <location evidence="9">Cell membrane</location>
        <topology evidence="9">Multi-pass membrane protein</topology>
    </subcellularLocation>
    <subcellularLocation>
        <location evidence="1">Membrane</location>
        <topology evidence="1">Multi-pass membrane protein</topology>
    </subcellularLocation>
</comment>
<dbReference type="PROSITE" id="PS51371">
    <property type="entry name" value="CBS"/>
    <property type="match status" value="1"/>
</dbReference>
<dbReference type="InterPro" id="IPR000644">
    <property type="entry name" value="CBS_dom"/>
</dbReference>
<dbReference type="RefSeq" id="WP_002558006.1">
    <property type="nucleotide sequence ID" value="NZ_CP007585.1"/>
</dbReference>
<evidence type="ECO:0000256" key="3">
    <source>
        <dbReference type="ARBA" id="ARBA00022448"/>
    </source>
</evidence>
<keyword evidence="12" id="KW-1185">Reference proteome</keyword>
<dbReference type="GO" id="GO:0046872">
    <property type="term" value="F:metal ion binding"/>
    <property type="evidence" value="ECO:0007669"/>
    <property type="project" value="UniProtKB-KW"/>
</dbReference>
<dbReference type="InterPro" id="IPR038076">
    <property type="entry name" value="MgtE_N_sf"/>
</dbReference>
<dbReference type="OrthoDB" id="9790355at2"/>
<dbReference type="GO" id="GO:0005886">
    <property type="term" value="C:plasma membrane"/>
    <property type="evidence" value="ECO:0007669"/>
    <property type="project" value="UniProtKB-SubCell"/>
</dbReference>
<evidence type="ECO:0000256" key="2">
    <source>
        <dbReference type="ARBA" id="ARBA00009749"/>
    </source>
</evidence>
<evidence type="ECO:0000256" key="8">
    <source>
        <dbReference type="PROSITE-ProRule" id="PRU00703"/>
    </source>
</evidence>
<dbReference type="Proteomes" id="UP000031129">
    <property type="component" value="Chromosome"/>
</dbReference>
<dbReference type="Pfam" id="PF03448">
    <property type="entry name" value="MgtE_N"/>
    <property type="match status" value="1"/>
</dbReference>
<dbReference type="NCBIfam" id="TIGR00400">
    <property type="entry name" value="mgtE"/>
    <property type="match status" value="1"/>
</dbReference>
<keyword evidence="7 9" id="KW-0472">Membrane</keyword>